<dbReference type="SUPFAM" id="SSF51735">
    <property type="entry name" value="NAD(P)-binding Rossmann-fold domains"/>
    <property type="match status" value="1"/>
</dbReference>
<dbReference type="PANTHER" id="PTHR10491:SF4">
    <property type="entry name" value="METHIONINE ADENOSYLTRANSFERASE 2 SUBUNIT BETA"/>
    <property type="match status" value="1"/>
</dbReference>
<dbReference type="AlphaFoldDB" id="A0A444L538"/>
<evidence type="ECO:0000313" key="2">
    <source>
        <dbReference type="EMBL" id="RWX72694.1"/>
    </source>
</evidence>
<name>A0A444L538_METS7</name>
<proteinExistence type="predicted"/>
<organism evidence="2 3">
    <name type="scientific">Methanosuratincola subterraneus</name>
    <dbReference type="NCBI Taxonomy" id="2593994"/>
    <lineage>
        <taxon>Archaea</taxon>
        <taxon>Thermoproteota</taxon>
        <taxon>Methanosuratincolia</taxon>
        <taxon>Candidatus Methanomethylicales</taxon>
        <taxon>Candidatus Methanomethylicaceae</taxon>
        <taxon>Candidatus Methanosuratincola (ex Vanwonterghem et al. 2016)</taxon>
    </lineage>
</organism>
<reference evidence="2 3" key="1">
    <citation type="submission" date="2018-12" db="EMBL/GenBank/DDBJ databases">
        <title>The complete genome of the methanogenic archaea of the candidate phylum Verstraetearchaeota, obtained from the metagenome of underground thermal water.</title>
        <authorList>
            <person name="Kadnikov V.V."/>
            <person name="Mardanov A.V."/>
            <person name="Beletsky A.V."/>
            <person name="Karnachuk O.V."/>
            <person name="Ravin N.V."/>
        </authorList>
    </citation>
    <scope>NUCLEOTIDE SEQUENCE [LARGE SCALE GENOMIC DNA]</scope>
    <source>
        <strain evidence="2">Ch88</strain>
    </source>
</reference>
<gene>
    <name evidence="2" type="ORF">Metus_0763</name>
</gene>
<comment type="caution">
    <text evidence="2">The sequence shown here is derived from an EMBL/GenBank/DDBJ whole genome shotgun (WGS) entry which is preliminary data.</text>
</comment>
<dbReference type="Gene3D" id="3.90.25.10">
    <property type="entry name" value="UDP-galactose 4-epimerase, domain 1"/>
    <property type="match status" value="1"/>
</dbReference>
<evidence type="ECO:0000259" key="1">
    <source>
        <dbReference type="Pfam" id="PF04321"/>
    </source>
</evidence>
<evidence type="ECO:0000313" key="3">
    <source>
        <dbReference type="Proteomes" id="UP000288215"/>
    </source>
</evidence>
<accession>A0A444L538</accession>
<dbReference type="InterPro" id="IPR036291">
    <property type="entry name" value="NAD(P)-bd_dom_sf"/>
</dbReference>
<dbReference type="Pfam" id="PF04321">
    <property type="entry name" value="RmlD_sub_bind"/>
    <property type="match status" value="1"/>
</dbReference>
<dbReference type="PANTHER" id="PTHR10491">
    <property type="entry name" value="DTDP-4-DEHYDRORHAMNOSE REDUCTASE"/>
    <property type="match status" value="1"/>
</dbReference>
<dbReference type="InterPro" id="IPR005913">
    <property type="entry name" value="dTDP_dehydrorham_reduct"/>
</dbReference>
<dbReference type="GO" id="GO:0005829">
    <property type="term" value="C:cytosol"/>
    <property type="evidence" value="ECO:0007669"/>
    <property type="project" value="TreeGrafter"/>
</dbReference>
<dbReference type="GO" id="GO:0019305">
    <property type="term" value="P:dTDP-rhamnose biosynthetic process"/>
    <property type="evidence" value="ECO:0007669"/>
    <property type="project" value="TreeGrafter"/>
</dbReference>
<dbReference type="EMBL" id="RXGA01000007">
    <property type="protein sequence ID" value="RWX72694.1"/>
    <property type="molecule type" value="Genomic_DNA"/>
</dbReference>
<dbReference type="GO" id="GO:0008831">
    <property type="term" value="F:dTDP-4-dehydrorhamnose reductase activity"/>
    <property type="evidence" value="ECO:0007669"/>
    <property type="project" value="TreeGrafter"/>
</dbReference>
<sequence>MALQIKELLPTELYGTYHCSSQGACTWYEFAVEIFRLAGLSVRVEPVTTEEFQRPAKRPKNSVLENFALKLEGLDIMPHWKESLEKFMRAFKREEMIL</sequence>
<feature type="domain" description="RmlD-like substrate binding" evidence="1">
    <location>
        <begin position="11"/>
        <end position="91"/>
    </location>
</feature>
<dbReference type="Proteomes" id="UP000288215">
    <property type="component" value="Unassembled WGS sequence"/>
</dbReference>
<protein>
    <submittedName>
        <fullName evidence="2">dTDP-4-dehydrorhamnose reductase</fullName>
    </submittedName>
</protein>
<dbReference type="InterPro" id="IPR029903">
    <property type="entry name" value="RmlD-like-bd"/>
</dbReference>